<comment type="caution">
    <text evidence="2">The sequence shown here is derived from an EMBL/GenBank/DDBJ whole genome shotgun (WGS) entry which is preliminary data.</text>
</comment>
<dbReference type="Proteomes" id="UP000609346">
    <property type="component" value="Unassembled WGS sequence"/>
</dbReference>
<dbReference type="InterPro" id="IPR051908">
    <property type="entry name" value="Ribosomal_N-acetyltransferase"/>
</dbReference>
<dbReference type="InterPro" id="IPR016181">
    <property type="entry name" value="Acyl_CoA_acyltransferase"/>
</dbReference>
<protein>
    <submittedName>
        <fullName evidence="2">GNAT family N-acetyltransferase</fullName>
    </submittedName>
</protein>
<evidence type="ECO:0000313" key="2">
    <source>
        <dbReference type="EMBL" id="MBD3919445.1"/>
    </source>
</evidence>
<proteinExistence type="predicted"/>
<dbReference type="PANTHER" id="PTHR43441:SF3">
    <property type="entry name" value="ACETYLTRANSFERASE"/>
    <property type="match status" value="1"/>
</dbReference>
<keyword evidence="3" id="KW-1185">Reference proteome</keyword>
<reference evidence="2 3" key="1">
    <citation type="submission" date="2020-09" db="EMBL/GenBank/DDBJ databases">
        <title>Paenibacillus sp. strain PR3 16S rRNA gene Genome sequencing and assembly.</title>
        <authorList>
            <person name="Kim J."/>
        </authorList>
    </citation>
    <scope>NUCLEOTIDE SEQUENCE [LARGE SCALE GENOMIC DNA]</scope>
    <source>
        <strain evidence="2 3">PR3</strain>
    </source>
</reference>
<feature type="domain" description="N-acetyltransferase" evidence="1">
    <location>
        <begin position="38"/>
        <end position="185"/>
    </location>
</feature>
<sequence length="194" mass="22210">MSQQSTSPILLTIPEQFESNRLVIRAPQWGDGAAVNEAVVESIEELRLWLPFAQSIPTLEESEIVIREARLRYLDRSDLRLLIIHRDTGKLIGSSGLHRIDWAARKFEIGYWLHSAYTNQGYMTEAVHAITHFAIQELDANRIEIRCDRNNERSAAVARRAGFTLEGILRNETTDMNGQLRDTMVFAKVRGIEY</sequence>
<dbReference type="EMBL" id="JACXZA010000002">
    <property type="protein sequence ID" value="MBD3919445.1"/>
    <property type="molecule type" value="Genomic_DNA"/>
</dbReference>
<dbReference type="Pfam" id="PF13302">
    <property type="entry name" value="Acetyltransf_3"/>
    <property type="match status" value="1"/>
</dbReference>
<dbReference type="SUPFAM" id="SSF55729">
    <property type="entry name" value="Acyl-CoA N-acyltransferases (Nat)"/>
    <property type="match status" value="1"/>
</dbReference>
<dbReference type="RefSeq" id="WP_191203686.1">
    <property type="nucleotide sequence ID" value="NZ_JACXZA010000002.1"/>
</dbReference>
<evidence type="ECO:0000313" key="3">
    <source>
        <dbReference type="Proteomes" id="UP000609346"/>
    </source>
</evidence>
<dbReference type="Gene3D" id="3.40.630.30">
    <property type="match status" value="1"/>
</dbReference>
<gene>
    <name evidence="2" type="ORF">H8B09_11835</name>
</gene>
<name>A0ABR8MU06_9BACL</name>
<dbReference type="PANTHER" id="PTHR43441">
    <property type="entry name" value="RIBOSOMAL-PROTEIN-SERINE ACETYLTRANSFERASE"/>
    <property type="match status" value="1"/>
</dbReference>
<evidence type="ECO:0000259" key="1">
    <source>
        <dbReference type="PROSITE" id="PS51186"/>
    </source>
</evidence>
<organism evidence="2 3">
    <name type="scientific">Paenibacillus terricola</name>
    <dbReference type="NCBI Taxonomy" id="2763503"/>
    <lineage>
        <taxon>Bacteria</taxon>
        <taxon>Bacillati</taxon>
        <taxon>Bacillota</taxon>
        <taxon>Bacilli</taxon>
        <taxon>Bacillales</taxon>
        <taxon>Paenibacillaceae</taxon>
        <taxon>Paenibacillus</taxon>
    </lineage>
</organism>
<dbReference type="InterPro" id="IPR000182">
    <property type="entry name" value="GNAT_dom"/>
</dbReference>
<dbReference type="PROSITE" id="PS51186">
    <property type="entry name" value="GNAT"/>
    <property type="match status" value="1"/>
</dbReference>
<accession>A0ABR8MU06</accession>